<accession>A0AAV5A222</accession>
<sequence length="126" mass="14247">MGLASSHPAACLALAKRAHVSMRKLDLNYVQTNARKILQTSTANYLKDDSILRGRLFQADPVEGVVSSVFTSFYVDRKEPFATLRTWEDLHDMKWPLGDLLEGHEYFCVVPIAGRLRLVNELLQSL</sequence>
<organism evidence="1 2">
    <name type="scientific">Clathrus columnatus</name>
    <dbReference type="NCBI Taxonomy" id="1419009"/>
    <lineage>
        <taxon>Eukaryota</taxon>
        <taxon>Fungi</taxon>
        <taxon>Dikarya</taxon>
        <taxon>Basidiomycota</taxon>
        <taxon>Agaricomycotina</taxon>
        <taxon>Agaricomycetes</taxon>
        <taxon>Phallomycetidae</taxon>
        <taxon>Phallales</taxon>
        <taxon>Clathraceae</taxon>
        <taxon>Clathrus</taxon>
    </lineage>
</organism>
<protein>
    <submittedName>
        <fullName evidence="1">Uncharacterized protein</fullName>
    </submittedName>
</protein>
<evidence type="ECO:0000313" key="2">
    <source>
        <dbReference type="Proteomes" id="UP001050691"/>
    </source>
</evidence>
<evidence type="ECO:0000313" key="1">
    <source>
        <dbReference type="EMBL" id="GJJ06789.1"/>
    </source>
</evidence>
<dbReference type="AlphaFoldDB" id="A0AAV5A222"/>
<gene>
    <name evidence="1" type="ORF">Clacol_000985</name>
</gene>
<reference evidence="1" key="1">
    <citation type="submission" date="2021-10" db="EMBL/GenBank/DDBJ databases">
        <title>De novo Genome Assembly of Clathrus columnatus (Basidiomycota, Fungi) Using Illumina and Nanopore Sequence Data.</title>
        <authorList>
            <person name="Ogiso-Tanaka E."/>
            <person name="Itagaki H."/>
            <person name="Hosoya T."/>
            <person name="Hosaka K."/>
        </authorList>
    </citation>
    <scope>NUCLEOTIDE SEQUENCE</scope>
    <source>
        <strain evidence="1">MO-923</strain>
    </source>
</reference>
<dbReference type="EMBL" id="BPWL01000001">
    <property type="protein sequence ID" value="GJJ06789.1"/>
    <property type="molecule type" value="Genomic_DNA"/>
</dbReference>
<proteinExistence type="predicted"/>
<comment type="caution">
    <text evidence="1">The sequence shown here is derived from an EMBL/GenBank/DDBJ whole genome shotgun (WGS) entry which is preliminary data.</text>
</comment>
<dbReference type="Proteomes" id="UP001050691">
    <property type="component" value="Unassembled WGS sequence"/>
</dbReference>
<name>A0AAV5A222_9AGAM</name>
<keyword evidence="2" id="KW-1185">Reference proteome</keyword>